<protein>
    <submittedName>
        <fullName evidence="1">Uncharacterized protein</fullName>
    </submittedName>
</protein>
<dbReference type="EMBL" id="JANVFU010000001">
    <property type="protein sequence ID" value="KAJ3750582.1"/>
    <property type="molecule type" value="Genomic_DNA"/>
</dbReference>
<gene>
    <name evidence="1" type="ORF">DFH05DRAFT_97103</name>
</gene>
<dbReference type="Proteomes" id="UP001142393">
    <property type="component" value="Unassembled WGS sequence"/>
</dbReference>
<accession>A0A9W8PB31</accession>
<reference evidence="1 2" key="1">
    <citation type="journal article" date="2023" name="Proc. Natl. Acad. Sci. U.S.A.">
        <title>A global phylogenomic analysis of the shiitake genus Lentinula.</title>
        <authorList>
            <person name="Sierra-Patev S."/>
            <person name="Min B."/>
            <person name="Naranjo-Ortiz M."/>
            <person name="Looney B."/>
            <person name="Konkel Z."/>
            <person name="Slot J.C."/>
            <person name="Sakamoto Y."/>
            <person name="Steenwyk J.L."/>
            <person name="Rokas A."/>
            <person name="Carro J."/>
            <person name="Camarero S."/>
            <person name="Ferreira P."/>
            <person name="Molpeceres G."/>
            <person name="Ruiz-Duenas F.J."/>
            <person name="Serrano A."/>
            <person name="Henrissat B."/>
            <person name="Drula E."/>
            <person name="Hughes K.W."/>
            <person name="Mata J.L."/>
            <person name="Ishikawa N.K."/>
            <person name="Vargas-Isla R."/>
            <person name="Ushijima S."/>
            <person name="Smith C.A."/>
            <person name="Donoghue J."/>
            <person name="Ahrendt S."/>
            <person name="Andreopoulos W."/>
            <person name="He G."/>
            <person name="LaButti K."/>
            <person name="Lipzen A."/>
            <person name="Ng V."/>
            <person name="Riley R."/>
            <person name="Sandor L."/>
            <person name="Barry K."/>
            <person name="Martinez A.T."/>
            <person name="Xiao Y."/>
            <person name="Gibbons J.G."/>
            <person name="Terashima K."/>
            <person name="Grigoriev I.V."/>
            <person name="Hibbett D."/>
        </authorList>
    </citation>
    <scope>NUCLEOTIDE SEQUENCE [LARGE SCALE GENOMIC DNA]</scope>
    <source>
        <strain evidence="1 2">TFB7810</strain>
    </source>
</reference>
<name>A0A9W8PB31_9AGAR</name>
<keyword evidence="2" id="KW-1185">Reference proteome</keyword>
<evidence type="ECO:0000313" key="2">
    <source>
        <dbReference type="Proteomes" id="UP001142393"/>
    </source>
</evidence>
<comment type="caution">
    <text evidence="1">The sequence shown here is derived from an EMBL/GenBank/DDBJ whole genome shotgun (WGS) entry which is preliminary data.</text>
</comment>
<organism evidence="1 2">
    <name type="scientific">Lentinula detonsa</name>
    <dbReference type="NCBI Taxonomy" id="2804962"/>
    <lineage>
        <taxon>Eukaryota</taxon>
        <taxon>Fungi</taxon>
        <taxon>Dikarya</taxon>
        <taxon>Basidiomycota</taxon>
        <taxon>Agaricomycotina</taxon>
        <taxon>Agaricomycetes</taxon>
        <taxon>Agaricomycetidae</taxon>
        <taxon>Agaricales</taxon>
        <taxon>Marasmiineae</taxon>
        <taxon>Omphalotaceae</taxon>
        <taxon>Lentinula</taxon>
    </lineage>
</organism>
<proteinExistence type="predicted"/>
<dbReference type="AlphaFoldDB" id="A0A9W8PB31"/>
<sequence>MTPISTSIQRLLGRKPSSQLIDDYLNELSSAGKPSALTPEIKSYSDVVYYNFHALGLSLLFKPTDGYKPRTGLLRSELMEDKLVLDSLDIYNIPASRSDSKGSQKKREEIAFATYPMSPVILNLTDPEEEEGKNIPHSLQISKESTGKDFVQGLGEPDRKGGGSGPSSGSIGIWCEWTKHGILVEFGGVEAIGPQAWERGKDAVWKVVTVFLPNIKNSSAT</sequence>
<evidence type="ECO:0000313" key="1">
    <source>
        <dbReference type="EMBL" id="KAJ3750582.1"/>
    </source>
</evidence>